<dbReference type="SUPFAM" id="SSF53720">
    <property type="entry name" value="ALDH-like"/>
    <property type="match status" value="1"/>
</dbReference>
<evidence type="ECO:0000313" key="4">
    <source>
        <dbReference type="EMBL" id="MBM7811088.1"/>
    </source>
</evidence>
<organism evidence="4 5">
    <name type="scientific">Saccharothrix algeriensis</name>
    <dbReference type="NCBI Taxonomy" id="173560"/>
    <lineage>
        <taxon>Bacteria</taxon>
        <taxon>Bacillati</taxon>
        <taxon>Actinomycetota</taxon>
        <taxon>Actinomycetes</taxon>
        <taxon>Pseudonocardiales</taxon>
        <taxon>Pseudonocardiaceae</taxon>
        <taxon>Saccharothrix</taxon>
    </lineage>
</organism>
<dbReference type="EMBL" id="JAFBCL010000001">
    <property type="protein sequence ID" value="MBM7811088.1"/>
    <property type="molecule type" value="Genomic_DNA"/>
</dbReference>
<evidence type="ECO:0000259" key="3">
    <source>
        <dbReference type="Pfam" id="PF00171"/>
    </source>
</evidence>
<dbReference type="Gene3D" id="3.40.309.10">
    <property type="entry name" value="Aldehyde Dehydrogenase, Chain A, domain 2"/>
    <property type="match status" value="1"/>
</dbReference>
<accession>A0ABS2S729</accession>
<keyword evidence="5" id="KW-1185">Reference proteome</keyword>
<dbReference type="Gene3D" id="3.40.605.10">
    <property type="entry name" value="Aldehyde Dehydrogenase, Chain A, domain 1"/>
    <property type="match status" value="1"/>
</dbReference>
<keyword evidence="2 4" id="KW-0560">Oxidoreductase</keyword>
<feature type="domain" description="Aldehyde dehydrogenase" evidence="3">
    <location>
        <begin position="39"/>
        <end position="460"/>
    </location>
</feature>
<comment type="caution">
    <text evidence="4">The sequence shown here is derived from an EMBL/GenBank/DDBJ whole genome shotgun (WGS) entry which is preliminary data.</text>
</comment>
<evidence type="ECO:0000313" key="5">
    <source>
        <dbReference type="Proteomes" id="UP001195724"/>
    </source>
</evidence>
<dbReference type="InterPro" id="IPR016161">
    <property type="entry name" value="Ald_DH/histidinol_DH"/>
</dbReference>
<name>A0ABS2S729_9PSEU</name>
<proteinExistence type="inferred from homology"/>
<dbReference type="InterPro" id="IPR016162">
    <property type="entry name" value="Ald_DH_N"/>
</dbReference>
<dbReference type="RefSeq" id="WP_204841970.1">
    <property type="nucleotide sequence ID" value="NZ_JAFBCL010000001.1"/>
</dbReference>
<dbReference type="GO" id="GO:0016491">
    <property type="term" value="F:oxidoreductase activity"/>
    <property type="evidence" value="ECO:0007669"/>
    <property type="project" value="UniProtKB-KW"/>
</dbReference>
<dbReference type="InterPro" id="IPR016163">
    <property type="entry name" value="Ald_DH_C"/>
</dbReference>
<evidence type="ECO:0000256" key="2">
    <source>
        <dbReference type="ARBA" id="ARBA00023002"/>
    </source>
</evidence>
<dbReference type="Pfam" id="PF00171">
    <property type="entry name" value="Aldedh"/>
    <property type="match status" value="1"/>
</dbReference>
<dbReference type="PANTHER" id="PTHR43111">
    <property type="entry name" value="ALDEHYDE DEHYDROGENASE B-RELATED"/>
    <property type="match status" value="1"/>
</dbReference>
<dbReference type="EC" id="1.2.1.-" evidence="4"/>
<sequence length="497" mass="51340">MTRYAAPGRVGSVVSCRERYDHFVGGEHVAPAAGGYATAATPVTGEVFAEVARGTAEDVDRALDAAHGAAGAWGRTPPAGRAAALAEIADRVEDHLEALAVVQAWETGRPVREALAADVPSVVDRFRRLAGALSAGGGTAALVGDDVVAHRFPEPLGVVGQLLPRDSPLLVAARVLAPALAAGNAVVLKPAEHAPVSVHQLVDVIADLLPPGVVNVVTGSGAEAGGPLASSRRVALVAFAGAAGAGRPVLRHAAGNLVPVLLEPGGRGAEVFLADVAARRDPFLDEALAGFTAFTRNRGGVCAVPSRVLVQASAYDRFLADAVDRVGALRPGNPLDTGTAVGAQAGPARLAAVLAHIDHARREGARLVRGGERVDLGGEFSGGSYLTPAILERDTRLPPPSGEPPGPVVSVSRFDDRDDAVKLVNDTPDVRDAGVWSRDLGAAHRVGRGIRAARVRVNHAAPDGCRPDDDEDHRALLDRFRRTRSLRIGYSAGHDLP</sequence>
<gene>
    <name evidence="4" type="ORF">JOE68_001953</name>
</gene>
<evidence type="ECO:0000256" key="1">
    <source>
        <dbReference type="ARBA" id="ARBA00009986"/>
    </source>
</evidence>
<dbReference type="PANTHER" id="PTHR43111:SF1">
    <property type="entry name" value="ALDEHYDE DEHYDROGENASE B-RELATED"/>
    <property type="match status" value="1"/>
</dbReference>
<dbReference type="InterPro" id="IPR015590">
    <property type="entry name" value="Aldehyde_DH_dom"/>
</dbReference>
<comment type="similarity">
    <text evidence="1">Belongs to the aldehyde dehydrogenase family.</text>
</comment>
<protein>
    <submittedName>
        <fullName evidence="4">Aldehyde dehydrogenase</fullName>
        <ecNumber evidence="4">1.2.1.-</ecNumber>
    </submittedName>
</protein>
<reference evidence="4 5" key="1">
    <citation type="submission" date="2021-01" db="EMBL/GenBank/DDBJ databases">
        <title>Sequencing the genomes of 1000 actinobacteria strains.</title>
        <authorList>
            <person name="Klenk H.-P."/>
        </authorList>
    </citation>
    <scope>NUCLEOTIDE SEQUENCE [LARGE SCALE GENOMIC DNA]</scope>
    <source>
        <strain evidence="4 5">DSM 44581</strain>
    </source>
</reference>
<dbReference type="Proteomes" id="UP001195724">
    <property type="component" value="Unassembled WGS sequence"/>
</dbReference>